<dbReference type="InterPro" id="IPR036047">
    <property type="entry name" value="F-box-like_dom_sf"/>
</dbReference>
<accession>A0A7C9D3N0</accession>
<evidence type="ECO:0000313" key="2">
    <source>
        <dbReference type="EMBL" id="MBA4627809.1"/>
    </source>
</evidence>
<feature type="domain" description="F-box" evidence="1">
    <location>
        <begin position="8"/>
        <end position="44"/>
    </location>
</feature>
<dbReference type="Gene3D" id="3.80.10.10">
    <property type="entry name" value="Ribonuclease Inhibitor"/>
    <property type="match status" value="1"/>
</dbReference>
<dbReference type="Gene3D" id="1.20.1280.50">
    <property type="match status" value="1"/>
</dbReference>
<dbReference type="AlphaFoldDB" id="A0A7C9D3N0"/>
<dbReference type="InterPro" id="IPR032675">
    <property type="entry name" value="LRR_dom_sf"/>
</dbReference>
<evidence type="ECO:0000259" key="1">
    <source>
        <dbReference type="PROSITE" id="PS50181"/>
    </source>
</evidence>
<reference evidence="2" key="1">
    <citation type="journal article" date="2013" name="J. Plant Res.">
        <title>Effect of fungi and light on seed germination of three Opuntia species from semiarid lands of central Mexico.</title>
        <authorList>
            <person name="Delgado-Sanchez P."/>
            <person name="Jimenez-Bremont J.F."/>
            <person name="Guerrero-Gonzalez Mde L."/>
            <person name="Flores J."/>
        </authorList>
    </citation>
    <scope>NUCLEOTIDE SEQUENCE</scope>
    <source>
        <tissue evidence="2">Cladode</tissue>
    </source>
</reference>
<dbReference type="InterPro" id="IPR050232">
    <property type="entry name" value="FBL13/AtMIF1-like"/>
</dbReference>
<dbReference type="EMBL" id="GISG01063725">
    <property type="protein sequence ID" value="MBA4627809.1"/>
    <property type="molecule type" value="Transcribed_RNA"/>
</dbReference>
<proteinExistence type="predicted"/>
<organism evidence="2">
    <name type="scientific">Opuntia streptacantha</name>
    <name type="common">Prickly pear cactus</name>
    <name type="synonym">Opuntia cardona</name>
    <dbReference type="NCBI Taxonomy" id="393608"/>
    <lineage>
        <taxon>Eukaryota</taxon>
        <taxon>Viridiplantae</taxon>
        <taxon>Streptophyta</taxon>
        <taxon>Embryophyta</taxon>
        <taxon>Tracheophyta</taxon>
        <taxon>Spermatophyta</taxon>
        <taxon>Magnoliopsida</taxon>
        <taxon>eudicotyledons</taxon>
        <taxon>Gunneridae</taxon>
        <taxon>Pentapetalae</taxon>
        <taxon>Caryophyllales</taxon>
        <taxon>Cactineae</taxon>
        <taxon>Cactaceae</taxon>
        <taxon>Opuntioideae</taxon>
        <taxon>Opuntia</taxon>
    </lineage>
</organism>
<dbReference type="SUPFAM" id="SSF52047">
    <property type="entry name" value="RNI-like"/>
    <property type="match status" value="1"/>
</dbReference>
<protein>
    <recommendedName>
        <fullName evidence="1">F-box domain-containing protein</fullName>
    </recommendedName>
</protein>
<dbReference type="PANTHER" id="PTHR31900">
    <property type="entry name" value="F-BOX/RNI SUPERFAMILY PROTEIN-RELATED"/>
    <property type="match status" value="1"/>
</dbReference>
<reference evidence="2" key="2">
    <citation type="submission" date="2020-07" db="EMBL/GenBank/DDBJ databases">
        <authorList>
            <person name="Vera ALvarez R."/>
            <person name="Arias-Moreno D.M."/>
            <person name="Jimenez-Jacinto V."/>
            <person name="Jimenez-Bremont J.F."/>
            <person name="Swaminathan K."/>
            <person name="Moose S.P."/>
            <person name="Guerrero-Gonzalez M.L."/>
            <person name="Marino-Ramirez L."/>
            <person name="Landsman D."/>
            <person name="Rodriguez-Kessler M."/>
            <person name="Delgado-Sanchez P."/>
        </authorList>
    </citation>
    <scope>NUCLEOTIDE SEQUENCE</scope>
    <source>
        <tissue evidence="2">Cladode</tissue>
    </source>
</reference>
<dbReference type="Pfam" id="PF23622">
    <property type="entry name" value="LRR_At1g61320_AtMIF1"/>
    <property type="match status" value="1"/>
</dbReference>
<dbReference type="PANTHER" id="PTHR31900:SF31">
    <property type="entry name" value="F-BOX_LRR-REPEAT PROTEIN 13-LIKE"/>
    <property type="match status" value="1"/>
</dbReference>
<dbReference type="PROSITE" id="PS50181">
    <property type="entry name" value="FBOX"/>
    <property type="match status" value="1"/>
</dbReference>
<name>A0A7C9D3N0_OPUST</name>
<dbReference type="Pfam" id="PF12937">
    <property type="entry name" value="F-box-like"/>
    <property type="match status" value="1"/>
</dbReference>
<dbReference type="InterPro" id="IPR055357">
    <property type="entry name" value="LRR_At1g61320_AtMIF1"/>
</dbReference>
<dbReference type="SUPFAM" id="SSF81383">
    <property type="entry name" value="F-box domain"/>
    <property type="match status" value="1"/>
</dbReference>
<dbReference type="InterPro" id="IPR001810">
    <property type="entry name" value="F-box_dom"/>
</dbReference>
<sequence length="474" mass="54584">MDSVREKEDRLSSLPDSILVHILSFLPTHDAVRAMLVKKSFSTLWTWLSRLDLDDSGFDFCELVDDDDDDGSIMQDLPFFIFVRNMLMRHRRPQIDKFRVSITTMLFWDIERRSLGHELDSWITVALRKQVKVLEFIGGSIEPGFDLYKWPHEFVSNSLVELRVEAISMNSLTRVHLGSLRILRLIMVDMSDSAIGEIIQGCPSLRELEIYNCGDLHMLSFAAPSIEKLTVDISLFSFYFGEEDDLILLRLNCPNLKSFDFTGFVDCVDFINLSSLVDVNFNLRSRRPAFTEFQKFTTALKILARAERVAFSNEFVTVLFYCMLKEGPQIPIHCKHMKLSIWLTDKHIHGLNCMLRNIQQLEELVIDLTKGLSDFTKPIEAKLDDDTLDGEDYRSLKSVTIHNIANSSYELLISLTELLLRKASVLNKLVFYYNAKDQSAEKACELTLEQLSEFSRKLQTLPKASQHVKICCIH</sequence>